<keyword evidence="2" id="KW-1185">Reference proteome</keyword>
<sequence length="71" mass="7801">MKLHAYLSLSRHGIYYFRRPIDVVGADLSILGLSLDTSADQGKLMLNLLGGVAEFEREIVLELPANWNAAG</sequence>
<dbReference type="AlphaFoldDB" id="A0A1H2ZKT4"/>
<organism evidence="1 2">
    <name type="scientific">Ruegeria halocynthiae</name>
    <dbReference type="NCBI Taxonomy" id="985054"/>
    <lineage>
        <taxon>Bacteria</taxon>
        <taxon>Pseudomonadati</taxon>
        <taxon>Pseudomonadota</taxon>
        <taxon>Alphaproteobacteria</taxon>
        <taxon>Rhodobacterales</taxon>
        <taxon>Roseobacteraceae</taxon>
        <taxon>Ruegeria</taxon>
    </lineage>
</organism>
<dbReference type="SUPFAM" id="SSF53041">
    <property type="entry name" value="Resolvase-like"/>
    <property type="match status" value="1"/>
</dbReference>
<evidence type="ECO:0000313" key="2">
    <source>
        <dbReference type="Proteomes" id="UP000183400"/>
    </source>
</evidence>
<dbReference type="EMBL" id="FNNP01000003">
    <property type="protein sequence ID" value="SDX18020.1"/>
    <property type="molecule type" value="Genomic_DNA"/>
</dbReference>
<dbReference type="GO" id="GO:0003677">
    <property type="term" value="F:DNA binding"/>
    <property type="evidence" value="ECO:0007669"/>
    <property type="project" value="InterPro"/>
</dbReference>
<gene>
    <name evidence="1" type="ORF">SAMN05444358_103274</name>
</gene>
<protein>
    <recommendedName>
        <fullName evidence="3">Resolvase, N terminal domain</fullName>
    </recommendedName>
</protein>
<accession>A0A1H2ZKT4</accession>
<evidence type="ECO:0008006" key="3">
    <source>
        <dbReference type="Google" id="ProtNLM"/>
    </source>
</evidence>
<reference evidence="2" key="1">
    <citation type="submission" date="2016-10" db="EMBL/GenBank/DDBJ databases">
        <authorList>
            <person name="Varghese N."/>
            <person name="Submissions S."/>
        </authorList>
    </citation>
    <scope>NUCLEOTIDE SEQUENCE [LARGE SCALE GENOMIC DNA]</scope>
    <source>
        <strain evidence="2">DSM 27839</strain>
    </source>
</reference>
<dbReference type="InterPro" id="IPR036162">
    <property type="entry name" value="Resolvase-like_N_sf"/>
</dbReference>
<dbReference type="RefSeq" id="WP_176797700.1">
    <property type="nucleotide sequence ID" value="NZ_FNNP01000003.1"/>
</dbReference>
<dbReference type="Proteomes" id="UP000183400">
    <property type="component" value="Unassembled WGS sequence"/>
</dbReference>
<name>A0A1H2ZKT4_9RHOB</name>
<evidence type="ECO:0000313" key="1">
    <source>
        <dbReference type="EMBL" id="SDX18020.1"/>
    </source>
</evidence>
<dbReference type="GO" id="GO:0000150">
    <property type="term" value="F:DNA strand exchange activity"/>
    <property type="evidence" value="ECO:0007669"/>
    <property type="project" value="InterPro"/>
</dbReference>
<proteinExistence type="predicted"/>